<evidence type="ECO:0000259" key="1">
    <source>
        <dbReference type="SMART" id="SM00471"/>
    </source>
</evidence>
<evidence type="ECO:0000313" key="2">
    <source>
        <dbReference type="EMBL" id="TWW08023.1"/>
    </source>
</evidence>
<dbReference type="AlphaFoldDB" id="A0A5C6M1H8"/>
<reference evidence="2 3" key="2">
    <citation type="submission" date="2019-08" db="EMBL/GenBank/DDBJ databases">
        <authorList>
            <person name="Henke P."/>
        </authorList>
    </citation>
    <scope>NUCLEOTIDE SEQUENCE [LARGE SCALE GENOMIC DNA]</scope>
    <source>
        <strain evidence="2">Phe10_nw2017</strain>
    </source>
</reference>
<accession>A0A5C6M1H8</accession>
<dbReference type="Pfam" id="PF01966">
    <property type="entry name" value="HD"/>
    <property type="match status" value="1"/>
</dbReference>
<proteinExistence type="predicted"/>
<sequence length="176" mass="19762">MALDQQVAADSRLHAADQTRPDQRWQYFLSLLLPLEKVVQDRDSHPEGDVLYHSLQVFELARERCPWDEDLLLAALLHDVGKGIDPRDHVNTGLAVLRGRVSERVLWLIENHGLAQRVLDGTAGARARRRLGTADDAEALDLLAACDREGRLPGRKVCSPEDALRFLQDLKSENSD</sequence>
<organism evidence="2 3">
    <name type="scientific">Planctomyces bekefii</name>
    <dbReference type="NCBI Taxonomy" id="1653850"/>
    <lineage>
        <taxon>Bacteria</taxon>
        <taxon>Pseudomonadati</taxon>
        <taxon>Planctomycetota</taxon>
        <taxon>Planctomycetia</taxon>
        <taxon>Planctomycetales</taxon>
        <taxon>Planctomycetaceae</taxon>
        <taxon>Planctomyces</taxon>
    </lineage>
</organism>
<dbReference type="Gene3D" id="1.10.3210.10">
    <property type="entry name" value="Hypothetical protein af1432"/>
    <property type="match status" value="1"/>
</dbReference>
<keyword evidence="3" id="KW-1185">Reference proteome</keyword>
<comment type="caution">
    <text evidence="2">The sequence shown here is derived from an EMBL/GenBank/DDBJ whole genome shotgun (WGS) entry which is preliminary data.</text>
</comment>
<dbReference type="EMBL" id="SRHE01000887">
    <property type="protein sequence ID" value="TWW08023.1"/>
    <property type="molecule type" value="Genomic_DNA"/>
</dbReference>
<dbReference type="Proteomes" id="UP000321083">
    <property type="component" value="Unassembled WGS sequence"/>
</dbReference>
<gene>
    <name evidence="2" type="ORF">E3A20_28480</name>
</gene>
<dbReference type="SMART" id="SM00471">
    <property type="entry name" value="HDc"/>
    <property type="match status" value="1"/>
</dbReference>
<reference evidence="2 3" key="1">
    <citation type="submission" date="2019-08" db="EMBL/GenBank/DDBJ databases">
        <title>100 year-old enigma solved: identification of Planctomyces bekefii, the type genus and species of the phylum Planctomycetes.</title>
        <authorList>
            <person name="Svetlana D.N."/>
            <person name="Overmann J."/>
        </authorList>
    </citation>
    <scope>NUCLEOTIDE SEQUENCE [LARGE SCALE GENOMIC DNA]</scope>
    <source>
        <strain evidence="2">Phe10_nw2017</strain>
    </source>
</reference>
<dbReference type="InterPro" id="IPR006675">
    <property type="entry name" value="HDIG_dom"/>
</dbReference>
<dbReference type="InterPro" id="IPR006674">
    <property type="entry name" value="HD_domain"/>
</dbReference>
<evidence type="ECO:0000313" key="3">
    <source>
        <dbReference type="Proteomes" id="UP000321083"/>
    </source>
</evidence>
<protein>
    <recommendedName>
        <fullName evidence="1">HD/PDEase domain-containing protein</fullName>
    </recommendedName>
</protein>
<name>A0A5C6M1H8_9PLAN</name>
<dbReference type="InterPro" id="IPR003607">
    <property type="entry name" value="HD/PDEase_dom"/>
</dbReference>
<dbReference type="SUPFAM" id="SSF109604">
    <property type="entry name" value="HD-domain/PDEase-like"/>
    <property type="match status" value="1"/>
</dbReference>
<dbReference type="NCBIfam" id="TIGR00277">
    <property type="entry name" value="HDIG"/>
    <property type="match status" value="1"/>
</dbReference>
<feature type="domain" description="HD/PDEase" evidence="1">
    <location>
        <begin position="46"/>
        <end position="152"/>
    </location>
</feature>